<protein>
    <submittedName>
        <fullName evidence="9">Multiple resistance and pH regulation protein F</fullName>
    </submittedName>
</protein>
<keyword evidence="7 8" id="KW-0472">Membrane</keyword>
<dbReference type="GO" id="GO:0005886">
    <property type="term" value="C:plasma membrane"/>
    <property type="evidence" value="ECO:0007669"/>
    <property type="project" value="UniProtKB-SubCell"/>
</dbReference>
<dbReference type="STRING" id="754476.Q7A_1075"/>
<keyword evidence="6 8" id="KW-1133">Transmembrane helix</keyword>
<dbReference type="InterPro" id="IPR007208">
    <property type="entry name" value="MrpF/PhaF-like"/>
</dbReference>
<evidence type="ECO:0000256" key="8">
    <source>
        <dbReference type="SAM" id="Phobius"/>
    </source>
</evidence>
<accession>I1XHP8</accession>
<dbReference type="PATRIC" id="fig|754476.3.peg.1061"/>
<evidence type="ECO:0000256" key="3">
    <source>
        <dbReference type="ARBA" id="ARBA00022448"/>
    </source>
</evidence>
<comment type="subcellular location">
    <subcellularLocation>
        <location evidence="1">Cell membrane</location>
        <topology evidence="1">Multi-pass membrane protein</topology>
    </subcellularLocation>
</comment>
<gene>
    <name evidence="9" type="ordered locus">Q7A_1075</name>
</gene>
<dbReference type="GO" id="GO:0015385">
    <property type="term" value="F:sodium:proton antiporter activity"/>
    <property type="evidence" value="ECO:0007669"/>
    <property type="project" value="TreeGrafter"/>
</dbReference>
<feature type="transmembrane region" description="Helical" evidence="8">
    <location>
        <begin position="58"/>
        <end position="77"/>
    </location>
</feature>
<keyword evidence="5 8" id="KW-0812">Transmembrane</keyword>
<dbReference type="OrthoDB" id="6170784at2"/>
<keyword evidence="10" id="KW-1185">Reference proteome</keyword>
<dbReference type="eggNOG" id="COG2212">
    <property type="taxonomic scope" value="Bacteria"/>
</dbReference>
<reference evidence="9 10" key="1">
    <citation type="journal article" date="2012" name="J. Bacteriol.">
        <title>Complete genome sequences of Methylophaga sp. strain JAM1 and Methylophaga sp. strain JAM7.</title>
        <authorList>
            <person name="Villeneuve C."/>
            <person name="Martineau C."/>
            <person name="Mauffrey F."/>
            <person name="Villemur R."/>
        </authorList>
    </citation>
    <scope>NUCLEOTIDE SEQUENCE [LARGE SCALE GENOMIC DNA]</scope>
    <source>
        <strain evidence="9 10">JAM1</strain>
    </source>
</reference>
<dbReference type="RefSeq" id="WP_014706292.1">
    <property type="nucleotide sequence ID" value="NC_017857.3"/>
</dbReference>
<dbReference type="PANTHER" id="PTHR34702:SF1">
    <property type="entry name" value="NA(+)_H(+) ANTIPORTER SUBUNIT F"/>
    <property type="match status" value="1"/>
</dbReference>
<dbReference type="Pfam" id="PF04066">
    <property type="entry name" value="MrpF_PhaF"/>
    <property type="match status" value="1"/>
</dbReference>
<name>I1XHP8_METNJ</name>
<evidence type="ECO:0000256" key="1">
    <source>
        <dbReference type="ARBA" id="ARBA00004651"/>
    </source>
</evidence>
<dbReference type="AlphaFoldDB" id="I1XHP8"/>
<dbReference type="HOGENOM" id="CLU_125825_6_0_6"/>
<dbReference type="KEGG" id="mej:Q7A_1075"/>
<comment type="similarity">
    <text evidence="2">Belongs to the CPA3 antiporters (TC 2.A.63) subunit F family.</text>
</comment>
<evidence type="ECO:0000256" key="4">
    <source>
        <dbReference type="ARBA" id="ARBA00022475"/>
    </source>
</evidence>
<dbReference type="EMBL" id="CP003390">
    <property type="protein sequence ID" value="AFI83917.1"/>
    <property type="molecule type" value="Genomic_DNA"/>
</dbReference>
<sequence length="84" mass="9049">MMVLACLLLVSIMVGLWRVILGPSRIDRLIAIQLFGTAGTAMLLLLSQSQSMPALLDVALIFALLAALLSAALVQYLRSNLHDD</sequence>
<feature type="transmembrane region" description="Helical" evidence="8">
    <location>
        <begin position="28"/>
        <end position="46"/>
    </location>
</feature>
<organism evidence="9 10">
    <name type="scientific">Methylophaga nitratireducenticrescens</name>
    <dbReference type="NCBI Taxonomy" id="754476"/>
    <lineage>
        <taxon>Bacteria</taxon>
        <taxon>Pseudomonadati</taxon>
        <taxon>Pseudomonadota</taxon>
        <taxon>Gammaproteobacteria</taxon>
        <taxon>Thiotrichales</taxon>
        <taxon>Piscirickettsiaceae</taxon>
        <taxon>Methylophaga</taxon>
    </lineage>
</organism>
<proteinExistence type="inferred from homology"/>
<dbReference type="Proteomes" id="UP000009144">
    <property type="component" value="Chromosome"/>
</dbReference>
<evidence type="ECO:0000256" key="6">
    <source>
        <dbReference type="ARBA" id="ARBA00022989"/>
    </source>
</evidence>
<evidence type="ECO:0000313" key="9">
    <source>
        <dbReference type="EMBL" id="AFI83917.1"/>
    </source>
</evidence>
<dbReference type="PANTHER" id="PTHR34702">
    <property type="entry name" value="NA(+)/H(+) ANTIPORTER SUBUNIT F1"/>
    <property type="match status" value="1"/>
</dbReference>
<keyword evidence="4" id="KW-1003">Cell membrane</keyword>
<reference evidence="9 10" key="2">
    <citation type="journal article" date="2013" name="Int. J. Syst. Evol. Microbiol.">
        <title>Methylophaga nitratireducenticrescens sp. nov. and Methylophaga frappieri sp. nov., isolated from the biofilm of the methanol-fed denitrification system treating the seawater at the Montreal Biodome.</title>
        <authorList>
            <person name="Villeneuve C."/>
            <person name="Martineau C."/>
            <person name="Mauffrey F."/>
            <person name="Villemur R."/>
        </authorList>
    </citation>
    <scope>NUCLEOTIDE SEQUENCE [LARGE SCALE GENOMIC DNA]</scope>
    <source>
        <strain evidence="9 10">JAM1</strain>
    </source>
</reference>
<evidence type="ECO:0000256" key="5">
    <source>
        <dbReference type="ARBA" id="ARBA00022692"/>
    </source>
</evidence>
<evidence type="ECO:0000313" key="10">
    <source>
        <dbReference type="Proteomes" id="UP000009144"/>
    </source>
</evidence>
<keyword evidence="3" id="KW-0813">Transport</keyword>
<evidence type="ECO:0000256" key="2">
    <source>
        <dbReference type="ARBA" id="ARBA00009212"/>
    </source>
</evidence>
<evidence type="ECO:0000256" key="7">
    <source>
        <dbReference type="ARBA" id="ARBA00023136"/>
    </source>
</evidence>